<feature type="transmembrane region" description="Helical" evidence="6">
    <location>
        <begin position="413"/>
        <end position="432"/>
    </location>
</feature>
<keyword evidence="3 6" id="KW-0812">Transmembrane</keyword>
<feature type="transmembrane region" description="Helical" evidence="6">
    <location>
        <begin position="265"/>
        <end position="292"/>
    </location>
</feature>
<evidence type="ECO:0000256" key="6">
    <source>
        <dbReference type="SAM" id="Phobius"/>
    </source>
</evidence>
<gene>
    <name evidence="7" type="ORF">BSZ40_10855</name>
</gene>
<dbReference type="PANTHER" id="PTHR42893:SF46">
    <property type="entry name" value="PROTEIN DETOXIFICATION 44, CHLOROPLASTIC"/>
    <property type="match status" value="1"/>
</dbReference>
<feature type="transmembrane region" description="Helical" evidence="6">
    <location>
        <begin position="191"/>
        <end position="211"/>
    </location>
</feature>
<evidence type="ECO:0000313" key="8">
    <source>
        <dbReference type="Proteomes" id="UP000185612"/>
    </source>
</evidence>
<evidence type="ECO:0000256" key="4">
    <source>
        <dbReference type="ARBA" id="ARBA00022989"/>
    </source>
</evidence>
<dbReference type="InterPro" id="IPR044644">
    <property type="entry name" value="DinF-like"/>
</dbReference>
<dbReference type="RefSeq" id="WP_073826328.1">
    <property type="nucleotide sequence ID" value="NZ_MQVS01000016.1"/>
</dbReference>
<name>A0A1Q5PTR9_9ACTO</name>
<evidence type="ECO:0000256" key="2">
    <source>
        <dbReference type="ARBA" id="ARBA00010199"/>
    </source>
</evidence>
<comment type="similarity">
    <text evidence="2">Belongs to the multi antimicrobial extrusion (MATE) (TC 2.A.66.1) family.</text>
</comment>
<evidence type="ECO:0008006" key="9">
    <source>
        <dbReference type="Google" id="ProtNLM"/>
    </source>
</evidence>
<proteinExistence type="inferred from homology"/>
<feature type="transmembrane region" description="Helical" evidence="6">
    <location>
        <begin position="346"/>
        <end position="367"/>
    </location>
</feature>
<reference evidence="8" key="1">
    <citation type="submission" date="2016-12" db="EMBL/GenBank/DDBJ databases">
        <authorList>
            <person name="Meng X."/>
        </authorList>
    </citation>
    <scope>NUCLEOTIDE SEQUENCE [LARGE SCALE GENOMIC DNA]</scope>
    <source>
        <strain evidence="8">DSM 20732</strain>
    </source>
</reference>
<keyword evidence="5 6" id="KW-0472">Membrane</keyword>
<dbReference type="Proteomes" id="UP000185612">
    <property type="component" value="Unassembled WGS sequence"/>
</dbReference>
<dbReference type="NCBIfam" id="TIGR00797">
    <property type="entry name" value="matE"/>
    <property type="match status" value="1"/>
</dbReference>
<feature type="transmembrane region" description="Helical" evidence="6">
    <location>
        <begin position="238"/>
        <end position="259"/>
    </location>
</feature>
<dbReference type="STRING" id="52770.BSZ40_10855"/>
<feature type="transmembrane region" description="Helical" evidence="6">
    <location>
        <begin position="135"/>
        <end position="156"/>
    </location>
</feature>
<sequence length="450" mass="45466">MRSPSDHARDREIAALAWPALGSLLAEPILLLVDSAMIGHLGAAPLAALALASTILSTIVGLAIFLAYATTSATSRLLGAGDRAGALRHGIDGMWLAACLGAVLGVVLFLGSPTLVSWFNPAPAVATQVVGYLRYSAPGLLGMLVVLAGTGALRGLLDTRTPLVIATAGAVLNIPLNALGIYGLGLGVPGAGLGTAITQLLMGAGYCLIVARAARAAGVALTPHGSGLRSSLAGGSPLFIRTAALRACLLATTYAATYLGTTALAGYQIVGAVLSFVAFGLDALAIAAQALIGHAIGRGDLAAVRHTVSRCLVWGLRASIGLGLVLLALSPWLAHLFTPDAAVRAATPWALAATALLLPLGAYVWVLDGVLIGAADGKYLATSSLVVVLLYLPGLAGLTLLARPLPPGPSLAVLWLALVGFNTAERAVASWVRVRGDKWHGLPAAPAPRG</sequence>
<dbReference type="InParanoid" id="A0A1Q5PTR9"/>
<dbReference type="GO" id="GO:0042910">
    <property type="term" value="F:xenobiotic transmembrane transporter activity"/>
    <property type="evidence" value="ECO:0007669"/>
    <property type="project" value="InterPro"/>
</dbReference>
<keyword evidence="4 6" id="KW-1133">Transmembrane helix</keyword>
<organism evidence="7 8">
    <name type="scientific">Buchananella hordeovulneris</name>
    <dbReference type="NCBI Taxonomy" id="52770"/>
    <lineage>
        <taxon>Bacteria</taxon>
        <taxon>Bacillati</taxon>
        <taxon>Actinomycetota</taxon>
        <taxon>Actinomycetes</taxon>
        <taxon>Actinomycetales</taxon>
        <taxon>Actinomycetaceae</taxon>
        <taxon>Buchananella</taxon>
    </lineage>
</organism>
<protein>
    <recommendedName>
        <fullName evidence="9">MATE family efflux transporter</fullName>
    </recommendedName>
</protein>
<evidence type="ECO:0000256" key="3">
    <source>
        <dbReference type="ARBA" id="ARBA00022692"/>
    </source>
</evidence>
<feature type="transmembrane region" description="Helical" evidence="6">
    <location>
        <begin position="312"/>
        <end position="334"/>
    </location>
</feature>
<feature type="transmembrane region" description="Helical" evidence="6">
    <location>
        <begin position="379"/>
        <end position="401"/>
    </location>
</feature>
<feature type="transmembrane region" description="Helical" evidence="6">
    <location>
        <begin position="163"/>
        <end position="185"/>
    </location>
</feature>
<feature type="transmembrane region" description="Helical" evidence="6">
    <location>
        <begin position="42"/>
        <end position="68"/>
    </location>
</feature>
<dbReference type="PANTHER" id="PTHR42893">
    <property type="entry name" value="PROTEIN DETOXIFICATION 44, CHLOROPLASTIC-RELATED"/>
    <property type="match status" value="1"/>
</dbReference>
<dbReference type="Pfam" id="PF01554">
    <property type="entry name" value="MatE"/>
    <property type="match status" value="2"/>
</dbReference>
<evidence type="ECO:0000313" key="7">
    <source>
        <dbReference type="EMBL" id="OKL50780.1"/>
    </source>
</evidence>
<evidence type="ECO:0000256" key="5">
    <source>
        <dbReference type="ARBA" id="ARBA00023136"/>
    </source>
</evidence>
<dbReference type="EMBL" id="MQVS01000016">
    <property type="protein sequence ID" value="OKL50780.1"/>
    <property type="molecule type" value="Genomic_DNA"/>
</dbReference>
<comment type="subcellular location">
    <subcellularLocation>
        <location evidence="1">Membrane</location>
        <topology evidence="1">Multi-pass membrane protein</topology>
    </subcellularLocation>
</comment>
<dbReference type="GO" id="GO:0015297">
    <property type="term" value="F:antiporter activity"/>
    <property type="evidence" value="ECO:0007669"/>
    <property type="project" value="InterPro"/>
</dbReference>
<evidence type="ECO:0000256" key="1">
    <source>
        <dbReference type="ARBA" id="ARBA00004141"/>
    </source>
</evidence>
<keyword evidence="8" id="KW-1185">Reference proteome</keyword>
<dbReference type="GO" id="GO:0005886">
    <property type="term" value="C:plasma membrane"/>
    <property type="evidence" value="ECO:0007669"/>
    <property type="project" value="TreeGrafter"/>
</dbReference>
<dbReference type="AlphaFoldDB" id="A0A1Q5PTR9"/>
<dbReference type="InterPro" id="IPR002528">
    <property type="entry name" value="MATE_fam"/>
</dbReference>
<dbReference type="FunCoup" id="A0A1Q5PTR9">
    <property type="interactions" value="132"/>
</dbReference>
<dbReference type="OrthoDB" id="5242355at2"/>
<feature type="transmembrane region" description="Helical" evidence="6">
    <location>
        <begin position="93"/>
        <end position="115"/>
    </location>
</feature>
<accession>A0A1Q5PTR9</accession>
<comment type="caution">
    <text evidence="7">The sequence shown here is derived from an EMBL/GenBank/DDBJ whole genome shotgun (WGS) entry which is preliminary data.</text>
</comment>